<evidence type="ECO:0000313" key="2">
    <source>
        <dbReference type="Proteomes" id="UP001165960"/>
    </source>
</evidence>
<dbReference type="Proteomes" id="UP001165960">
    <property type="component" value="Unassembled WGS sequence"/>
</dbReference>
<dbReference type="EMBL" id="QTSX02004384">
    <property type="protein sequence ID" value="KAJ9065070.1"/>
    <property type="molecule type" value="Genomic_DNA"/>
</dbReference>
<dbReference type="EC" id="6.1.1.4" evidence="1"/>
<sequence>MLGLKLSPAFRTGLVAKGNFASSLRISNRYSHPTPQPVPINFKAIENKWLERWRSKAPSSSGTLGKYYVLAMFPYPSGNMHMGHVRVYTISDTLARFRRMLGHEVIHPMGWDAFGLPAENAAMERNISPETWTTSNVAAMKEQFQQLHASIDWDREINTSQPEYYRWTQHLMVLLFKRGLLYRKQGEVNWDPVDKTVLANEQVDAQGRSWRSGALVERRSLTQWYMRITEYAEPLLNDLEGLSGWPERVKTMQANWIGKSQGFTFAFSLAEGDGQIQAFTSRPETVVGATYLAVSKDHPILTRVSPQFASKVQSFAAKKQIEKHSGVDTGLVAINPVTGARMPIYVADYVLADYGTGAVMGVPAHDVRDYGFAMERKDLRDFPRIVDDPSGNTELPYTGKGPMSAALQHEWVGLSNTAAAEAIIKFATERKFGHPVTQYRLRDWLISRQRYWGAPMPFIHCDTCGVVPVPESHLPVRLPPAHTIKLTGHEGSPLASVEDFVQTTCPNCSGKAKRDTDTMDTFVDSSWYFLRFLDPTNLTSPVAVEKMAKMPVDLYVGGVEHAILHLLYARFISKVLSEEFPNAAFSAQKAEPFKRLLTQGMVQGKTFKSSTTGVFVRPNLVNLKDPAKPVHLQTGEPLSISFEKMSKSKYNGVDPKATTDKFGVDATRLYVLFKAPPEDSLEWDDQSVVGMQRFLAKIHKAASQHKPNLSEINLPEMCDRQRSLYRFIHQTINDVTCALESDFKLNSAVSHLIKLLNRLTDEHHLSRYPVYHHGLATLIKLLAPMAPTSSEEFWELIHPSSPPSVLSEQWPKVDPLALKDDNVLCVVQVNGKRRFNITLDKSKFPPSASQPQAFHDFVKAAVLSEPTATKYLPVHDTNLIKRVFVLDSGKLVNFVVASKIPKKAV</sequence>
<gene>
    <name evidence="1" type="primary">NAM2_1</name>
    <name evidence="1" type="ORF">DSO57_1023594</name>
</gene>
<keyword evidence="1" id="KW-0436">Ligase</keyword>
<comment type="caution">
    <text evidence="1">The sequence shown here is derived from an EMBL/GenBank/DDBJ whole genome shotgun (WGS) entry which is preliminary data.</text>
</comment>
<reference evidence="1" key="1">
    <citation type="submission" date="2022-04" db="EMBL/GenBank/DDBJ databases">
        <title>Genome of the entomopathogenic fungus Entomophthora muscae.</title>
        <authorList>
            <person name="Elya C."/>
            <person name="Lovett B.R."/>
            <person name="Lee E."/>
            <person name="Macias A.M."/>
            <person name="Hajek A.E."/>
            <person name="De Bivort B.L."/>
            <person name="Kasson M.T."/>
            <person name="De Fine Licht H.H."/>
            <person name="Stajich J.E."/>
        </authorList>
    </citation>
    <scope>NUCLEOTIDE SEQUENCE</scope>
    <source>
        <strain evidence="1">Berkeley</strain>
    </source>
</reference>
<keyword evidence="2" id="KW-1185">Reference proteome</keyword>
<proteinExistence type="predicted"/>
<organism evidence="1 2">
    <name type="scientific">Entomophthora muscae</name>
    <dbReference type="NCBI Taxonomy" id="34485"/>
    <lineage>
        <taxon>Eukaryota</taxon>
        <taxon>Fungi</taxon>
        <taxon>Fungi incertae sedis</taxon>
        <taxon>Zoopagomycota</taxon>
        <taxon>Entomophthoromycotina</taxon>
        <taxon>Entomophthoromycetes</taxon>
        <taxon>Entomophthorales</taxon>
        <taxon>Entomophthoraceae</taxon>
        <taxon>Entomophthora</taxon>
    </lineage>
</organism>
<name>A0ACC2SS10_9FUNG</name>
<protein>
    <submittedName>
        <fullName evidence="1">Leucyl-tRNA synthetase, mitochondrial</fullName>
        <ecNumber evidence="1">6.1.1.4</ecNumber>
    </submittedName>
</protein>
<evidence type="ECO:0000313" key="1">
    <source>
        <dbReference type="EMBL" id="KAJ9065070.1"/>
    </source>
</evidence>
<accession>A0ACC2SS10</accession>